<dbReference type="EMBL" id="APAU02000092">
    <property type="protein sequence ID" value="EUB57156.1"/>
    <property type="molecule type" value="Genomic_DNA"/>
</dbReference>
<dbReference type="RefSeq" id="XP_024348352.1">
    <property type="nucleotide sequence ID" value="XM_024497222.1"/>
</dbReference>
<evidence type="ECO:0000313" key="1">
    <source>
        <dbReference type="EMBL" id="EUB57156.1"/>
    </source>
</evidence>
<dbReference type="AlphaFoldDB" id="W6U9G3"/>
<dbReference type="KEGG" id="egl:EGR_07973"/>
<comment type="caution">
    <text evidence="1">The sequence shown here is derived from an EMBL/GenBank/DDBJ whole genome shotgun (WGS) entry which is preliminary data.</text>
</comment>
<accession>W6U9G3</accession>
<evidence type="ECO:0000313" key="2">
    <source>
        <dbReference type="Proteomes" id="UP000019149"/>
    </source>
</evidence>
<reference evidence="1 2" key="1">
    <citation type="journal article" date="2013" name="Nat. Genet.">
        <title>The genome of the hydatid tapeworm Echinococcus granulosus.</title>
        <authorList>
            <person name="Zheng H."/>
            <person name="Zhang W."/>
            <person name="Zhang L."/>
            <person name="Zhang Z."/>
            <person name="Li J."/>
            <person name="Lu G."/>
            <person name="Zhu Y."/>
            <person name="Wang Y."/>
            <person name="Huang Y."/>
            <person name="Liu J."/>
            <person name="Kang H."/>
            <person name="Chen J."/>
            <person name="Wang L."/>
            <person name="Chen A."/>
            <person name="Yu S."/>
            <person name="Gao Z."/>
            <person name="Jin L."/>
            <person name="Gu W."/>
            <person name="Wang Z."/>
            <person name="Zhao L."/>
            <person name="Shi B."/>
            <person name="Wen H."/>
            <person name="Lin R."/>
            <person name="Jones M.K."/>
            <person name="Brejova B."/>
            <person name="Vinar T."/>
            <person name="Zhao G."/>
            <person name="McManus D.P."/>
            <person name="Chen Z."/>
            <person name="Zhou Y."/>
            <person name="Wang S."/>
        </authorList>
    </citation>
    <scope>NUCLEOTIDE SEQUENCE [LARGE SCALE GENOMIC DNA]</scope>
</reference>
<dbReference type="CTD" id="36343688"/>
<keyword evidence="2" id="KW-1185">Reference proteome</keyword>
<protein>
    <submittedName>
        <fullName evidence="1">Uncharacterized protein</fullName>
    </submittedName>
</protein>
<dbReference type="GeneID" id="36343688"/>
<organism evidence="1 2">
    <name type="scientific">Echinococcus granulosus</name>
    <name type="common">Hydatid tapeworm</name>
    <dbReference type="NCBI Taxonomy" id="6210"/>
    <lineage>
        <taxon>Eukaryota</taxon>
        <taxon>Metazoa</taxon>
        <taxon>Spiralia</taxon>
        <taxon>Lophotrochozoa</taxon>
        <taxon>Platyhelminthes</taxon>
        <taxon>Cestoda</taxon>
        <taxon>Eucestoda</taxon>
        <taxon>Cyclophyllidea</taxon>
        <taxon>Taeniidae</taxon>
        <taxon>Echinococcus</taxon>
        <taxon>Echinococcus granulosus group</taxon>
    </lineage>
</organism>
<sequence length="34" mass="3943">MSGHVNAMAQTFIDVQSPYQSVYCQNRRILQDEL</sequence>
<name>W6U9G3_ECHGR</name>
<dbReference type="Proteomes" id="UP000019149">
    <property type="component" value="Unassembled WGS sequence"/>
</dbReference>
<proteinExistence type="predicted"/>
<gene>
    <name evidence="1" type="ORF">EGR_07973</name>
</gene>